<evidence type="ECO:0000256" key="1">
    <source>
        <dbReference type="SAM" id="MobiDB-lite"/>
    </source>
</evidence>
<sequence length="130" mass="13437">MPPSSICVADCVLGKPQDESPRTQTPSSITSTRSVGDNAGSRPISGSSAPRPSLLGMSSETVGQEVKKASGSCVPTPRVAATSSLPMLLGRSHGLPQRQDADAEACAQTARDAFLARQARRASRFTNLAA</sequence>
<name>A0A812KLT1_SYMPI</name>
<dbReference type="AlphaFoldDB" id="A0A812KLT1"/>
<accession>A0A812KLT1</accession>
<organism evidence="2 3">
    <name type="scientific">Symbiodinium pilosum</name>
    <name type="common">Dinoflagellate</name>
    <dbReference type="NCBI Taxonomy" id="2952"/>
    <lineage>
        <taxon>Eukaryota</taxon>
        <taxon>Sar</taxon>
        <taxon>Alveolata</taxon>
        <taxon>Dinophyceae</taxon>
        <taxon>Suessiales</taxon>
        <taxon>Symbiodiniaceae</taxon>
        <taxon>Symbiodinium</taxon>
    </lineage>
</organism>
<evidence type="ECO:0000313" key="2">
    <source>
        <dbReference type="EMBL" id="CAE7229264.1"/>
    </source>
</evidence>
<proteinExistence type="predicted"/>
<feature type="compositionally biased region" description="Polar residues" evidence="1">
    <location>
        <begin position="22"/>
        <end position="35"/>
    </location>
</feature>
<protein>
    <submittedName>
        <fullName evidence="2">Uncharacterized protein</fullName>
    </submittedName>
</protein>
<feature type="compositionally biased region" description="Polar residues" evidence="1">
    <location>
        <begin position="44"/>
        <end position="62"/>
    </location>
</feature>
<keyword evidence="3" id="KW-1185">Reference proteome</keyword>
<dbReference type="EMBL" id="CAJNIZ010004129">
    <property type="protein sequence ID" value="CAE7229264.1"/>
    <property type="molecule type" value="Genomic_DNA"/>
</dbReference>
<reference evidence="2" key="1">
    <citation type="submission" date="2021-02" db="EMBL/GenBank/DDBJ databases">
        <authorList>
            <person name="Dougan E. K."/>
            <person name="Rhodes N."/>
            <person name="Thang M."/>
            <person name="Chan C."/>
        </authorList>
    </citation>
    <scope>NUCLEOTIDE SEQUENCE</scope>
</reference>
<gene>
    <name evidence="2" type="ORF">SPIL2461_LOCUS3395</name>
</gene>
<evidence type="ECO:0000313" key="3">
    <source>
        <dbReference type="Proteomes" id="UP000649617"/>
    </source>
</evidence>
<comment type="caution">
    <text evidence="2">The sequence shown here is derived from an EMBL/GenBank/DDBJ whole genome shotgun (WGS) entry which is preliminary data.</text>
</comment>
<feature type="region of interest" description="Disordered" evidence="1">
    <location>
        <begin position="9"/>
        <end position="78"/>
    </location>
</feature>
<dbReference type="Proteomes" id="UP000649617">
    <property type="component" value="Unassembled WGS sequence"/>
</dbReference>